<dbReference type="PANTHER" id="PTHR34216">
    <property type="match status" value="1"/>
</dbReference>
<evidence type="ECO:0000256" key="4">
    <source>
        <dbReference type="ARBA" id="ARBA00022729"/>
    </source>
</evidence>
<dbReference type="GO" id="GO:0016810">
    <property type="term" value="F:hydrolase activity, acting on carbon-nitrogen (but not peptide) bonds"/>
    <property type="evidence" value="ECO:0007669"/>
    <property type="project" value="InterPro"/>
</dbReference>
<name>A0A840VN98_9PROT</name>
<dbReference type="EMBL" id="JACHFJ010000004">
    <property type="protein sequence ID" value="MBB5373061.1"/>
    <property type="molecule type" value="Genomic_DNA"/>
</dbReference>
<evidence type="ECO:0000256" key="3">
    <source>
        <dbReference type="ARBA" id="ARBA00020071"/>
    </source>
</evidence>
<proteinExistence type="inferred from homology"/>
<dbReference type="RefSeq" id="WP_221246663.1">
    <property type="nucleotide sequence ID" value="NZ_JACHFJ010000004.1"/>
</dbReference>
<dbReference type="Proteomes" id="UP000553706">
    <property type="component" value="Unassembled WGS sequence"/>
</dbReference>
<evidence type="ECO:0000259" key="6">
    <source>
        <dbReference type="PROSITE" id="PS51677"/>
    </source>
</evidence>
<evidence type="ECO:0000313" key="7">
    <source>
        <dbReference type="EMBL" id="MBB5373061.1"/>
    </source>
</evidence>
<comment type="function">
    <text evidence="1">Is involved in generating a small heat-stable compound (Nod), an acylated oligomer of N-acetylglucosamine, that stimulates mitosis in various plant protoplasts.</text>
</comment>
<feature type="domain" description="NodB homology" evidence="6">
    <location>
        <begin position="58"/>
        <end position="229"/>
    </location>
</feature>
<dbReference type="InterPro" id="IPR011330">
    <property type="entry name" value="Glyco_hydro/deAcase_b/a-brl"/>
</dbReference>
<dbReference type="AlphaFoldDB" id="A0A840VN98"/>
<evidence type="ECO:0000256" key="1">
    <source>
        <dbReference type="ARBA" id="ARBA00003236"/>
    </source>
</evidence>
<accession>A0A840VN98</accession>
<dbReference type="Pfam" id="PF01522">
    <property type="entry name" value="Polysacc_deac_1"/>
    <property type="match status" value="1"/>
</dbReference>
<dbReference type="CDD" id="cd10918">
    <property type="entry name" value="CE4_NodB_like_5s_6s"/>
    <property type="match status" value="1"/>
</dbReference>
<reference evidence="7 8" key="1">
    <citation type="submission" date="2020-08" db="EMBL/GenBank/DDBJ databases">
        <title>Genomic Encyclopedia of Type Strains, Phase IV (KMG-IV): sequencing the most valuable type-strain genomes for metagenomic binning, comparative biology and taxonomic classification.</title>
        <authorList>
            <person name="Goeker M."/>
        </authorList>
    </citation>
    <scope>NUCLEOTIDE SEQUENCE [LARGE SCALE GENOMIC DNA]</scope>
    <source>
        <strain evidence="7 8">DSM 27026</strain>
    </source>
</reference>
<comment type="caution">
    <text evidence="7">The sequence shown here is derived from an EMBL/GenBank/DDBJ whole genome shotgun (WGS) entry which is preliminary data.</text>
</comment>
<dbReference type="SUPFAM" id="SSF88713">
    <property type="entry name" value="Glycoside hydrolase/deacetylase"/>
    <property type="match status" value="1"/>
</dbReference>
<dbReference type="PROSITE" id="PS51677">
    <property type="entry name" value="NODB"/>
    <property type="match status" value="1"/>
</dbReference>
<gene>
    <name evidence="7" type="ORF">HNP71_001319</name>
</gene>
<keyword evidence="8" id="KW-1185">Reference proteome</keyword>
<organism evidence="7 8">
    <name type="scientific">Acidocella aromatica</name>
    <dbReference type="NCBI Taxonomy" id="1303579"/>
    <lineage>
        <taxon>Bacteria</taxon>
        <taxon>Pseudomonadati</taxon>
        <taxon>Pseudomonadota</taxon>
        <taxon>Alphaproteobacteria</taxon>
        <taxon>Acetobacterales</taxon>
        <taxon>Acidocellaceae</taxon>
        <taxon>Acidocella</taxon>
    </lineage>
</organism>
<dbReference type="InterPro" id="IPR051398">
    <property type="entry name" value="Polysacch_Deacetylase"/>
</dbReference>
<dbReference type="GO" id="GO:0005975">
    <property type="term" value="P:carbohydrate metabolic process"/>
    <property type="evidence" value="ECO:0007669"/>
    <property type="project" value="InterPro"/>
</dbReference>
<evidence type="ECO:0000256" key="5">
    <source>
        <dbReference type="ARBA" id="ARBA00032976"/>
    </source>
</evidence>
<comment type="similarity">
    <text evidence="2">Belongs to the polysaccharide deacetylase family.</text>
</comment>
<sequence>MAEPSVLILVYHRFDPVKSGLTTVTTSAFEQQLDWLAAHHCKIVPLQNLVQWHDIPAHAVAITVDDGHESVFTQLYPILQQRHIHVTLFIYPSAISNASYALTWAQLDEMVKSGLVDVQSHTYWHPDFRKERATRSPADYSAFVNMQLTRSKSLLEQKLGISVTMLAWPYGIYDPGLEAAAKRAGYQWGFAFAGGQAHPESDALAIPRIPVSGGLSLSGFAALVAEPAQ</sequence>
<protein>
    <recommendedName>
        <fullName evidence="3">Chitooligosaccharide deacetylase</fullName>
    </recommendedName>
    <alternativeName>
        <fullName evidence="5">Nodulation protein B</fullName>
    </alternativeName>
</protein>
<dbReference type="InterPro" id="IPR002509">
    <property type="entry name" value="NODB_dom"/>
</dbReference>
<evidence type="ECO:0000256" key="2">
    <source>
        <dbReference type="ARBA" id="ARBA00010973"/>
    </source>
</evidence>
<dbReference type="PANTHER" id="PTHR34216:SF7">
    <property type="entry name" value="POLY-BETA-1,6-N-ACETYL-D-GLUCOSAMINE N-DEACETYLASE"/>
    <property type="match status" value="1"/>
</dbReference>
<keyword evidence="4" id="KW-0732">Signal</keyword>
<dbReference type="Gene3D" id="3.20.20.370">
    <property type="entry name" value="Glycoside hydrolase/deacetylase"/>
    <property type="match status" value="1"/>
</dbReference>
<evidence type="ECO:0000313" key="8">
    <source>
        <dbReference type="Proteomes" id="UP000553706"/>
    </source>
</evidence>